<comment type="function">
    <text evidence="4">Part of the sulfo-TAL (or sulfo-SFT) pathway, a D-sulfoquinovose degradation pathway that produces sulfolactate (SL). Catalyzes the oxidation of 3-sulfolactaldehyde (SLA) to sulfolactate (SL).</text>
</comment>
<proteinExistence type="inferred from homology"/>
<dbReference type="Proteomes" id="UP000663505">
    <property type="component" value="Chromosome"/>
</dbReference>
<evidence type="ECO:0000313" key="9">
    <source>
        <dbReference type="Proteomes" id="UP000663505"/>
    </source>
</evidence>
<dbReference type="InterPro" id="IPR051020">
    <property type="entry name" value="ALDH-related_metabolic_enz"/>
</dbReference>
<dbReference type="Pfam" id="PF00171">
    <property type="entry name" value="Aldedh"/>
    <property type="match status" value="1"/>
</dbReference>
<dbReference type="InterPro" id="IPR016161">
    <property type="entry name" value="Ald_DH/histidinol_DH"/>
</dbReference>
<evidence type="ECO:0000256" key="3">
    <source>
        <dbReference type="ARBA" id="ARBA00050326"/>
    </source>
</evidence>
<dbReference type="EMBL" id="CP071182">
    <property type="protein sequence ID" value="QSO47299.1"/>
    <property type="molecule type" value="Genomic_DNA"/>
</dbReference>
<dbReference type="PANTHER" id="PTHR42991:SF1">
    <property type="entry name" value="ALDEHYDE DEHYDROGENASE"/>
    <property type="match status" value="1"/>
</dbReference>
<dbReference type="EC" id="1.2.1.97" evidence="5"/>
<evidence type="ECO:0000313" key="8">
    <source>
        <dbReference type="EMBL" id="QSO47299.1"/>
    </source>
</evidence>
<evidence type="ECO:0000256" key="4">
    <source>
        <dbReference type="ARBA" id="ARBA00054572"/>
    </source>
</evidence>
<evidence type="ECO:0000256" key="1">
    <source>
        <dbReference type="ARBA" id="ARBA00009986"/>
    </source>
</evidence>
<gene>
    <name evidence="8" type="ORF">JZ786_23410</name>
</gene>
<comment type="similarity">
    <text evidence="1">Belongs to the aldehyde dehydrogenase family.</text>
</comment>
<accession>A0A9X7Z5W1</accession>
<dbReference type="FunFam" id="3.40.309.10:FF:000009">
    <property type="entry name" value="Aldehyde dehydrogenase A"/>
    <property type="match status" value="1"/>
</dbReference>
<dbReference type="Gene3D" id="3.40.605.10">
    <property type="entry name" value="Aldehyde Dehydrogenase, Chain A, domain 1"/>
    <property type="match status" value="1"/>
</dbReference>
<reference evidence="8 9" key="1">
    <citation type="submission" date="2021-02" db="EMBL/GenBank/DDBJ databases">
        <title>Alicyclobacillus curvatus sp. nov. and Alicyclobacillus mengziensis sp. nov., two acidophilic bacteria isolated from acid mine drainage.</title>
        <authorList>
            <person name="Huang Y."/>
        </authorList>
    </citation>
    <scope>NUCLEOTIDE SEQUENCE [LARGE SCALE GENOMIC DNA]</scope>
    <source>
        <strain evidence="8 9">S30H14</strain>
    </source>
</reference>
<dbReference type="GO" id="GO:0008911">
    <property type="term" value="F:lactaldehyde dehydrogenase (NAD+) activity"/>
    <property type="evidence" value="ECO:0007669"/>
    <property type="project" value="TreeGrafter"/>
</dbReference>
<dbReference type="InterPro" id="IPR015590">
    <property type="entry name" value="Aldehyde_DH_dom"/>
</dbReference>
<dbReference type="CDD" id="cd07149">
    <property type="entry name" value="ALDH_y4uC"/>
    <property type="match status" value="1"/>
</dbReference>
<protein>
    <recommendedName>
        <fullName evidence="6">3-sulfolactaldehyde dehydrogenase</fullName>
        <ecNumber evidence="5">1.2.1.97</ecNumber>
    </recommendedName>
</protein>
<name>A0A9X7Z5W1_9BACL</name>
<dbReference type="KEGG" id="afx:JZ786_23410"/>
<evidence type="ECO:0000256" key="5">
    <source>
        <dbReference type="ARBA" id="ARBA00066984"/>
    </source>
</evidence>
<evidence type="ECO:0000259" key="7">
    <source>
        <dbReference type="Pfam" id="PF00171"/>
    </source>
</evidence>
<dbReference type="AlphaFoldDB" id="A0A9X7Z5W1"/>
<feature type="domain" description="Aldehyde dehydrogenase" evidence="7">
    <location>
        <begin position="10"/>
        <end position="464"/>
    </location>
</feature>
<evidence type="ECO:0000256" key="6">
    <source>
        <dbReference type="ARBA" id="ARBA00067277"/>
    </source>
</evidence>
<dbReference type="Gene3D" id="3.40.309.10">
    <property type="entry name" value="Aldehyde Dehydrogenase, Chain A, domain 2"/>
    <property type="match status" value="1"/>
</dbReference>
<dbReference type="InterPro" id="IPR016163">
    <property type="entry name" value="Ald_DH_C"/>
</dbReference>
<keyword evidence="2" id="KW-0560">Oxidoreductase</keyword>
<dbReference type="InterPro" id="IPR016162">
    <property type="entry name" value="Ald_DH_N"/>
</dbReference>
<keyword evidence="9" id="KW-1185">Reference proteome</keyword>
<sequence>MMSLWIDGEWIDTEEKVPVLNKYTGEIIAHVSQATREHVRKAVEGAQRAMQEHPLSVQERYRILSYISNQLELQADRLAMTIAKEAGKPFSESRTEVLRAVQTFRISAEEAKRISGEMVPLSSPHAQGKLAFTLRVPIGVVCAISPFNFPLNLVAHKVAPAIAAGNAFVLKPATYTPLTAISLMKLFEEAGLPKGYGNLVIGSGRTVGQYLLEEPGFAYYTFTGSPPVGKHLREAVGLRKTTLELGSNSAIVVHQDADLDLAADRCAKTAFNNAGQVCISVQRIYVQEEVYDAFLGKFKPAVEALKVGDPSDPSTQVGPMISETEAMRAEAWIQEAVEAGATLITGGTRDGAVVSPTVLTNTAPTCRVCSEEAFAPLVVVNRYQTLDEAIMHVNDSRFGLQAGIFTSSIDVMLKFSKRVQVGGVNINDTSAFRADEMPYGGVKESGVGREGPRYAIEEMTESRLVVIHN</sequence>
<dbReference type="PANTHER" id="PTHR42991">
    <property type="entry name" value="ALDEHYDE DEHYDROGENASE"/>
    <property type="match status" value="1"/>
</dbReference>
<organism evidence="8 9">
    <name type="scientific">Alicyclobacillus mengziensis</name>
    <dbReference type="NCBI Taxonomy" id="2931921"/>
    <lineage>
        <taxon>Bacteria</taxon>
        <taxon>Bacillati</taxon>
        <taxon>Bacillota</taxon>
        <taxon>Bacilli</taxon>
        <taxon>Bacillales</taxon>
        <taxon>Alicyclobacillaceae</taxon>
        <taxon>Alicyclobacillus</taxon>
    </lineage>
</organism>
<evidence type="ECO:0000256" key="2">
    <source>
        <dbReference type="ARBA" id="ARBA00023002"/>
    </source>
</evidence>
<dbReference type="SUPFAM" id="SSF53720">
    <property type="entry name" value="ALDH-like"/>
    <property type="match status" value="1"/>
</dbReference>
<comment type="catalytic activity">
    <reaction evidence="3">
        <text>(2S)-3-sulfolactaldehyde + NAD(+) + H2O = (2S)-3-sulfolactate + NADH + 2 H(+)</text>
        <dbReference type="Rhea" id="RHEA:47932"/>
        <dbReference type="ChEBI" id="CHEBI:15377"/>
        <dbReference type="ChEBI" id="CHEBI:15378"/>
        <dbReference type="ChEBI" id="CHEBI:57540"/>
        <dbReference type="ChEBI" id="CHEBI:57945"/>
        <dbReference type="ChEBI" id="CHEBI:61289"/>
        <dbReference type="ChEBI" id="CHEBI:90109"/>
        <dbReference type="EC" id="1.2.1.97"/>
    </reaction>
    <physiologicalReaction direction="left-to-right" evidence="3">
        <dbReference type="Rhea" id="RHEA:47933"/>
    </physiologicalReaction>
</comment>
<dbReference type="FunFam" id="3.40.605.10:FF:000007">
    <property type="entry name" value="NAD/NADP-dependent betaine aldehyde dehydrogenase"/>
    <property type="match status" value="1"/>
</dbReference>